<dbReference type="NCBIfam" id="TIGR03696">
    <property type="entry name" value="Rhs_assc_core"/>
    <property type="match status" value="1"/>
</dbReference>
<dbReference type="PANTHER" id="PTHR32305:SF15">
    <property type="entry name" value="PROTEIN RHSA-RELATED"/>
    <property type="match status" value="1"/>
</dbReference>
<reference evidence="7 8" key="2">
    <citation type="journal article" date="2022" name="Mar. Drugs">
        <title>Bioassay-Guided Fractionation Leads to the Detection of Cholic Acid Generated by the Rare Thalassomonas sp.</title>
        <authorList>
            <person name="Pheiffer F."/>
            <person name="Schneider Y.K."/>
            <person name="Hansen E.H."/>
            <person name="Andersen J.H."/>
            <person name="Isaksson J."/>
            <person name="Busche T."/>
            <person name="R C."/>
            <person name="Kalinowski J."/>
            <person name="Zyl L.V."/>
            <person name="Trindade M."/>
        </authorList>
    </citation>
    <scope>NUCLEOTIDE SEQUENCE [LARGE SCALE GENOMIC DNA]</scope>
    <source>
        <strain evidence="7 8">XOM25</strain>
    </source>
</reference>
<name>A0AAE9Z4D6_9GAMM</name>
<dbReference type="Pfam" id="PF05593">
    <property type="entry name" value="RHS_repeat"/>
    <property type="match status" value="1"/>
</dbReference>
<dbReference type="Proteomes" id="UP000032352">
    <property type="component" value="Chromosome"/>
</dbReference>
<dbReference type="InterPro" id="IPR028994">
    <property type="entry name" value="Integrin_alpha_N"/>
</dbReference>
<dbReference type="GO" id="GO:0005576">
    <property type="term" value="C:extracellular region"/>
    <property type="evidence" value="ECO:0007669"/>
    <property type="project" value="UniProtKB-SubCell"/>
</dbReference>
<evidence type="ECO:0000313" key="8">
    <source>
        <dbReference type="Proteomes" id="UP000032352"/>
    </source>
</evidence>
<dbReference type="InterPro" id="IPR003284">
    <property type="entry name" value="Sal_SpvB"/>
</dbReference>
<evidence type="ECO:0000256" key="4">
    <source>
        <dbReference type="SAM" id="MobiDB-lite"/>
    </source>
</evidence>
<gene>
    <name evidence="7" type="ORF">SG34_006265</name>
</gene>
<dbReference type="EMBL" id="CP059733">
    <property type="protein sequence ID" value="WDE06521.1"/>
    <property type="molecule type" value="Genomic_DNA"/>
</dbReference>
<dbReference type="SUPFAM" id="SSF69318">
    <property type="entry name" value="Integrin alpha N-terminal domain"/>
    <property type="match status" value="1"/>
</dbReference>
<evidence type="ECO:0000256" key="1">
    <source>
        <dbReference type="ARBA" id="ARBA00004613"/>
    </source>
</evidence>
<evidence type="ECO:0000256" key="5">
    <source>
        <dbReference type="SAM" id="SignalP"/>
    </source>
</evidence>
<keyword evidence="3" id="KW-0843">Virulence</keyword>
<dbReference type="InterPro" id="IPR031325">
    <property type="entry name" value="RHS_repeat"/>
</dbReference>
<dbReference type="InterPro" id="IPR022385">
    <property type="entry name" value="Rhs_assc_core"/>
</dbReference>
<feature type="compositionally biased region" description="Polar residues" evidence="4">
    <location>
        <begin position="2280"/>
        <end position="2293"/>
    </location>
</feature>
<feature type="domain" description="Bacterial toxin 43" evidence="6">
    <location>
        <begin position="2386"/>
        <end position="2494"/>
    </location>
</feature>
<feature type="region of interest" description="Disordered" evidence="4">
    <location>
        <begin position="2277"/>
        <end position="2296"/>
    </location>
</feature>
<dbReference type="InterPro" id="IPR006530">
    <property type="entry name" value="YD"/>
</dbReference>
<reference evidence="7 8" key="1">
    <citation type="journal article" date="2015" name="Genome Announc.">
        <title>Draft Genome Sequences of Marine Isolates of Thalassomonas viridans and Thalassomonas actiniarum.</title>
        <authorList>
            <person name="Olonade I."/>
            <person name="van Zyl L.J."/>
            <person name="Trindade M."/>
        </authorList>
    </citation>
    <scope>NUCLEOTIDE SEQUENCE [LARGE SCALE GENOMIC DNA]</scope>
    <source>
        <strain evidence="7 8">XOM25</strain>
    </source>
</reference>
<keyword evidence="2" id="KW-0964">Secreted</keyword>
<keyword evidence="5" id="KW-0732">Signal</keyword>
<comment type="subcellular location">
    <subcellularLocation>
        <location evidence="1">Secreted</location>
    </subcellularLocation>
</comment>
<proteinExistence type="predicted"/>
<dbReference type="RefSeq" id="WP_044839484.1">
    <property type="nucleotide sequence ID" value="NZ_CP059733.1"/>
</dbReference>
<dbReference type="Gene3D" id="2.180.10.10">
    <property type="entry name" value="RHS repeat-associated core"/>
    <property type="match status" value="2"/>
</dbReference>
<sequence>MNHKNKNTWLASGISLLLALTANQASAAGKITDLAVNNDVATFYTEEAKEHGKISCVTGDETAWAVSTSDNDGVYPLLNIALEAEQAVEVAQGTTCLSNPALERPQSVKINYSASGSDKPVISSQVSFVARSKITLAEGGNSKVEFGLTAESNGTTWIEVTEKDGYYTADFGQLSAGNYSLKTKVTIDSDTEIETTEFIVRDNTRLVYQDESGNLFVRILGSQGDQYLKLSSVNGTWQIEALSKSTWDSLNVSAMERTDYSLAYEDVNGDSLNDLSLLAANGSVVFKATKDDAGYSELLAWLETGGTVSDVQLDEPTVATSTFNGVIAGSASVSGGAAAYNIPIVVPPGRNKMQPSVALSYSSRSGNGIAGVGWSLSAGGSISRCPQTVAQDGIAGTITYTSSDRLCFNGQRLLVTNASEYGASGATYTTELDSFMTVTQTGALSSTDAKFTVQLANGSKQYYQQTVVPGGKASPLSWLLSRSEDVSGKNHMTYQYQDYGDGEVLLTNILYTGDGTTDGNRKVTFTYEDRATNAETGELTEGQYSSRYLAGGKTRQTMRLAGVSTHVGDSEVRNYSLNYQASASSGRALLESVDECAGGVCREQTSMSWFDNVATYKTQLLTNSAGTELYPGPSEDLYKLLPHGDRDGDGVSDWPGYSLNAEGDSTTNSFELKNCTVNRFQSSYQCVEGDFNLDGRTDGWSIQNGKLQIDYTGGDTGTTDIDLEGVEDSGFGSYEDVIKHVADYNADGWPDIMVLRYNNRNPYINLYLHTQNLAAPFAVASETLVFSYDTEGTSCHNNEGFGSCYTIDDLQYLGDMDGNGLPDLAILKEVDTAWDEGNLHVRLLRLTNLNSDGSISFTDKVFDLGQAGTRANYNRFFDVNSDGLADWIGWYQFNDESGSDLYYSLNKGNGVFTTPVSLGVGIQSRYMERFELSPSTGIKELDSSTIVPKFASAMFTMDVDGDGRSELIMPSTIEVEGCYQLEDGKDGANTVYTTFCGTELYGEHKYFTEARNLTQSISSQYDTNIYRYKALHFVESSDGTIQGDYRATDLIAGVSNAQVIDAFGNGLTDLVFNYGCENPRCEMGTVTAGSPLAGKAQGIYFNRNFGSTTAASPGKADYQPADMLQKVTNGVDLVSQWHYRPLSSGKDGAFYDTAHDVIDSEHFYFASSMYAVQSFKQSNGVGGLNEKTYQYRGAVYNHQGRGFRGFKTIIDTDVANDMRTETHFKQKFPYSGLVEEQRQFQDSVAQSQPFRIISNEWEENTNYTGVGYHLYNTDARNISCVIGATTCSWTENLSRSQTVILQDDIDKYGNVSKSTTTKKDNYGTYETEKGATFDIADALWPHKVKTQYVKNIAVNYGVDPITPTTGTNVDKTVKSELTWYEDSSQSNYRRLHKIITTGDDSSTTTETTYTTYGLPASVTVTGNVLNSGGEAIKQIRSTTTLYSADGYFPKSISKKASASVNHVISMTTDAKTGQPLSVTDVTGVVTTNTYDVFGRLLSKSQTGMPNQTIRYYTPDTNKPNNNAVMMTVTRQAGSPETAVYLDKLGRTLRSRSKDFAGSNVYKDIAYNARGLKTHVSNPHNGIASNTVYSDFDLFGRPGQKITPQTNGKLTTKYTYDEVDGETKIVVTPDVGTEITVYRTFNALKQLVSTTDADGGKTHYRYDGQGNPIVIKDAKGAEITASYDALGRKSWVDDPNMGKSTFVYNDFGELESENNANGKTTSYEVDFLGRVTGRNADGSQADFVWDTKVKGLPTSHSENGIKKSFTYDSAARVTKTIVDIGGSYSASYETSIAYDGNYGRVKATTYPDGLVLGYEYNEYGYLTKEYNAASGYSYREITGQDSLGNVTAVSLGDGAAISLEASYSAVSGQMLSTKATGAELGMSKVIHDLFYGESGYDSYGNITSQSNGVAGMEASETFVYDGLHRLTSATVSAMGGDATIYYAYDAVGNITKKSDYSANTADAYVYVDGSNKIQEITLQDNSKVTFDYDAMGNQTKRNGNNEVAYNTFNKPVTINKNNAQLAFTYGADLSRYLQQRTVNGKTITTHYIDKAYEVEFEGSQRKSRTYIGSTAIITDGNQEGDKTLRFTLRDRLGSTTTFADHNGYARVYRHFDPFGKPRNGEWSLLSGFDAPPRLDANLTANELADRRGFTDHEHLDEVELIHMNGRVYDYNVGRFMSVDPVIQEPGNSQSINPYSYLMNNPMAGTDPTGYMGCAASAIDAKCQSLSSAQGGFKESAMAKQSALSAGISLAGRAARSNGAVKQVLQTLSKQIGMQRPIDIGSQKSVSEGQESNNSGGYGDEDAGFFDKGCLNCRYFHGNPDGASDGLPGHEMFDSIEEGYQELFDLLEEYRKNMMEAYIEFMITGITAEIGGAILGRAAAGYINGLKAARGSGPAPGMLSLHAASKSNKAVLNYTPKNNQIVEYIFDTSTNTFVVGVIKNNKSVYKHYQLATAIGANRNTPTIVGGMLHRGKNGALKTDEYSGTFYENWNAQTRRQFVEGMKKLGVTVEHSM</sequence>
<dbReference type="Pfam" id="PF03534">
    <property type="entry name" value="SpvB"/>
    <property type="match status" value="1"/>
</dbReference>
<dbReference type="GO" id="GO:0005737">
    <property type="term" value="C:cytoplasm"/>
    <property type="evidence" value="ECO:0007669"/>
    <property type="project" value="InterPro"/>
</dbReference>
<feature type="chain" id="PRO_5041949777" description="Bacterial toxin 43 domain-containing protein" evidence="5">
    <location>
        <begin position="28"/>
        <end position="2510"/>
    </location>
</feature>
<accession>A0AAE9Z4D6</accession>
<dbReference type="PANTHER" id="PTHR32305">
    <property type="match status" value="1"/>
</dbReference>
<feature type="signal peptide" evidence="5">
    <location>
        <begin position="1"/>
        <end position="27"/>
    </location>
</feature>
<dbReference type="InterPro" id="IPR050708">
    <property type="entry name" value="T6SS_VgrG/RHS"/>
</dbReference>
<keyword evidence="8" id="KW-1185">Reference proteome</keyword>
<protein>
    <recommendedName>
        <fullName evidence="6">Bacterial toxin 43 domain-containing protein</fullName>
    </recommendedName>
</protein>
<evidence type="ECO:0000256" key="2">
    <source>
        <dbReference type="ARBA" id="ARBA00022525"/>
    </source>
</evidence>
<evidence type="ECO:0000256" key="3">
    <source>
        <dbReference type="ARBA" id="ARBA00023026"/>
    </source>
</evidence>
<evidence type="ECO:0000259" key="6">
    <source>
        <dbReference type="Pfam" id="PF15537"/>
    </source>
</evidence>
<dbReference type="Pfam" id="PF15537">
    <property type="entry name" value="Ntox43"/>
    <property type="match status" value="1"/>
</dbReference>
<dbReference type="NCBIfam" id="TIGR01643">
    <property type="entry name" value="YD_repeat_2x"/>
    <property type="match status" value="1"/>
</dbReference>
<dbReference type="InterPro" id="IPR029106">
    <property type="entry name" value="Ntox43"/>
</dbReference>
<evidence type="ECO:0000313" key="7">
    <source>
        <dbReference type="EMBL" id="WDE06521.1"/>
    </source>
</evidence>
<organism evidence="7 8">
    <name type="scientific">Thalassomonas viridans</name>
    <dbReference type="NCBI Taxonomy" id="137584"/>
    <lineage>
        <taxon>Bacteria</taxon>
        <taxon>Pseudomonadati</taxon>
        <taxon>Pseudomonadota</taxon>
        <taxon>Gammaproteobacteria</taxon>
        <taxon>Alteromonadales</taxon>
        <taxon>Colwelliaceae</taxon>
        <taxon>Thalassomonas</taxon>
    </lineage>
</organism>
<dbReference type="KEGG" id="tvd:SG34_006265"/>